<dbReference type="Proteomes" id="UP000479190">
    <property type="component" value="Unassembled WGS sequence"/>
</dbReference>
<keyword evidence="2" id="KW-1185">Reference proteome</keyword>
<evidence type="ECO:0000313" key="1">
    <source>
        <dbReference type="EMBL" id="CAB0040903.1"/>
    </source>
</evidence>
<accession>A0A6H5IV16</accession>
<name>A0A6H5IV16_9HYME</name>
<dbReference type="AlphaFoldDB" id="A0A6H5IV16"/>
<evidence type="ECO:0000313" key="2">
    <source>
        <dbReference type="Proteomes" id="UP000479190"/>
    </source>
</evidence>
<protein>
    <submittedName>
        <fullName evidence="1">Uncharacterized protein</fullName>
    </submittedName>
</protein>
<organism evidence="1 2">
    <name type="scientific">Trichogramma brassicae</name>
    <dbReference type="NCBI Taxonomy" id="86971"/>
    <lineage>
        <taxon>Eukaryota</taxon>
        <taxon>Metazoa</taxon>
        <taxon>Ecdysozoa</taxon>
        <taxon>Arthropoda</taxon>
        <taxon>Hexapoda</taxon>
        <taxon>Insecta</taxon>
        <taxon>Pterygota</taxon>
        <taxon>Neoptera</taxon>
        <taxon>Endopterygota</taxon>
        <taxon>Hymenoptera</taxon>
        <taxon>Apocrita</taxon>
        <taxon>Proctotrupomorpha</taxon>
        <taxon>Chalcidoidea</taxon>
        <taxon>Trichogrammatidae</taxon>
        <taxon>Trichogramma</taxon>
    </lineage>
</organism>
<dbReference type="EMBL" id="CADCXV010001070">
    <property type="protein sequence ID" value="CAB0040903.1"/>
    <property type="molecule type" value="Genomic_DNA"/>
</dbReference>
<reference evidence="1 2" key="1">
    <citation type="submission" date="2020-02" db="EMBL/GenBank/DDBJ databases">
        <authorList>
            <person name="Ferguson B K."/>
        </authorList>
    </citation>
    <scope>NUCLEOTIDE SEQUENCE [LARGE SCALE GENOMIC DNA]</scope>
</reference>
<proteinExistence type="predicted"/>
<sequence>MLRIEAGSMLTPGCPHRSFFLYSASRSMCSSQRFRDLSTRQLARMRVVRCDASDESARRQLINNVLINKTFMSTIRVAARRGMYLVRIAVLDPMVPDSEATQYHSLRLMIPPVSKKYKIRAKKLRRLDGNSYRKI</sequence>
<gene>
    <name evidence="1" type="ORF">TBRA_LOCUS12594</name>
</gene>